<dbReference type="PATRIC" id="fig|1549858.7.peg.3424"/>
<accession>A0A0D1M454</accession>
<gene>
    <name evidence="1" type="ORF">SR41_12825</name>
</gene>
<dbReference type="Proteomes" id="UP000033203">
    <property type="component" value="Unassembled WGS sequence"/>
</dbReference>
<proteinExistence type="predicted"/>
<dbReference type="AlphaFoldDB" id="A0A0D1M454"/>
<sequence length="60" mass="6242">MSRTTLGLFGAARPRPVAQDRLIATSDTAADAYRAERLSGLTPVERAMAEPKGSAAALIA</sequence>
<comment type="caution">
    <text evidence="1">The sequence shown here is derived from an EMBL/GenBank/DDBJ whole genome shotgun (WGS) entry which is preliminary data.</text>
</comment>
<protein>
    <submittedName>
        <fullName evidence="1">Uncharacterized protein</fullName>
    </submittedName>
</protein>
<organism evidence="1 2">
    <name type="scientific">Sphingomonas melonis</name>
    <dbReference type="NCBI Taxonomy" id="152682"/>
    <lineage>
        <taxon>Bacteria</taxon>
        <taxon>Pseudomonadati</taxon>
        <taxon>Pseudomonadota</taxon>
        <taxon>Alphaproteobacteria</taxon>
        <taxon>Sphingomonadales</taxon>
        <taxon>Sphingomonadaceae</taxon>
        <taxon>Sphingomonas</taxon>
    </lineage>
</organism>
<evidence type="ECO:0000313" key="1">
    <source>
        <dbReference type="EMBL" id="KIU26770.1"/>
    </source>
</evidence>
<dbReference type="EMBL" id="JXTP01000061">
    <property type="protein sequence ID" value="KIU26770.1"/>
    <property type="molecule type" value="Genomic_DNA"/>
</dbReference>
<reference evidence="1 2" key="1">
    <citation type="submission" date="2015-01" db="EMBL/GenBank/DDBJ databases">
        <title>Genome of Sphingomonas taxi strain 30a.</title>
        <authorList>
            <person name="Eevers N."/>
            <person name="Van Hamme J."/>
            <person name="Bottos E."/>
            <person name="Weyens N."/>
            <person name="Vangronsveld J."/>
        </authorList>
    </citation>
    <scope>NUCLEOTIDE SEQUENCE [LARGE SCALE GENOMIC DNA]</scope>
    <source>
        <strain evidence="1 2">30a</strain>
    </source>
</reference>
<name>A0A0D1M454_9SPHN</name>
<evidence type="ECO:0000313" key="2">
    <source>
        <dbReference type="Proteomes" id="UP000033203"/>
    </source>
</evidence>